<feature type="domain" description="Pseudouridine synthase I TruA alpha/beta" evidence="5">
    <location>
        <begin position="318"/>
        <end position="479"/>
    </location>
</feature>
<evidence type="ECO:0000256" key="2">
    <source>
        <dbReference type="ARBA" id="ARBA00022694"/>
    </source>
</evidence>
<evidence type="ECO:0000256" key="1">
    <source>
        <dbReference type="ARBA" id="ARBA00009375"/>
    </source>
</evidence>
<evidence type="ECO:0000313" key="7">
    <source>
        <dbReference type="Proteomes" id="UP001259832"/>
    </source>
</evidence>
<comment type="similarity">
    <text evidence="1">Belongs to the tRNA pseudouridine synthase TruA family.</text>
</comment>
<evidence type="ECO:0000313" key="6">
    <source>
        <dbReference type="EMBL" id="KAK1948385.1"/>
    </source>
</evidence>
<organism evidence="6 7">
    <name type="scientific">Phytophthora citrophthora</name>
    <dbReference type="NCBI Taxonomy" id="4793"/>
    <lineage>
        <taxon>Eukaryota</taxon>
        <taxon>Sar</taxon>
        <taxon>Stramenopiles</taxon>
        <taxon>Oomycota</taxon>
        <taxon>Peronosporomycetes</taxon>
        <taxon>Peronosporales</taxon>
        <taxon>Peronosporaceae</taxon>
        <taxon>Phytophthora</taxon>
    </lineage>
</organism>
<dbReference type="SUPFAM" id="SSF55120">
    <property type="entry name" value="Pseudouridine synthase"/>
    <property type="match status" value="1"/>
</dbReference>
<dbReference type="Pfam" id="PF12796">
    <property type="entry name" value="Ank_2"/>
    <property type="match status" value="1"/>
</dbReference>
<dbReference type="InterPro" id="IPR020097">
    <property type="entry name" value="PsdUridine_synth_TruA_a/b_dom"/>
</dbReference>
<dbReference type="InterPro" id="IPR002110">
    <property type="entry name" value="Ankyrin_rpt"/>
</dbReference>
<evidence type="ECO:0000256" key="4">
    <source>
        <dbReference type="PROSITE-ProRule" id="PRU00023"/>
    </source>
</evidence>
<dbReference type="Gene3D" id="1.25.40.20">
    <property type="entry name" value="Ankyrin repeat-containing domain"/>
    <property type="match status" value="1"/>
</dbReference>
<dbReference type="InterPro" id="IPR020103">
    <property type="entry name" value="PsdUridine_synth_cat_dom_sf"/>
</dbReference>
<evidence type="ECO:0000259" key="5">
    <source>
        <dbReference type="Pfam" id="PF01416"/>
    </source>
</evidence>
<dbReference type="PROSITE" id="PS50297">
    <property type="entry name" value="ANK_REP_REGION"/>
    <property type="match status" value="2"/>
</dbReference>
<dbReference type="GO" id="GO:0031119">
    <property type="term" value="P:tRNA pseudouridine synthesis"/>
    <property type="evidence" value="ECO:0007669"/>
    <property type="project" value="TreeGrafter"/>
</dbReference>
<dbReference type="HAMAP" id="MF_00171">
    <property type="entry name" value="TruA"/>
    <property type="match status" value="1"/>
</dbReference>
<evidence type="ECO:0000256" key="3">
    <source>
        <dbReference type="ARBA" id="ARBA00023235"/>
    </source>
</evidence>
<feature type="repeat" description="ANK" evidence="4">
    <location>
        <begin position="74"/>
        <end position="106"/>
    </location>
</feature>
<dbReference type="InterPro" id="IPR020094">
    <property type="entry name" value="TruA/RsuA/RluB/E/F_N"/>
</dbReference>
<dbReference type="PROSITE" id="PS50088">
    <property type="entry name" value="ANK_REPEAT"/>
    <property type="match status" value="2"/>
</dbReference>
<protein>
    <submittedName>
        <fullName evidence="6">tRNA pseudouridine synthase A 2</fullName>
    </submittedName>
</protein>
<dbReference type="PANTHER" id="PTHR11142">
    <property type="entry name" value="PSEUDOURIDYLATE SYNTHASE"/>
    <property type="match status" value="1"/>
</dbReference>
<dbReference type="Gene3D" id="3.30.70.580">
    <property type="entry name" value="Pseudouridine synthase I, catalytic domain, N-terminal subdomain"/>
    <property type="match status" value="1"/>
</dbReference>
<keyword evidence="2" id="KW-0819">tRNA processing</keyword>
<accession>A0AAD9H0H0</accession>
<dbReference type="GO" id="GO:0003723">
    <property type="term" value="F:RNA binding"/>
    <property type="evidence" value="ECO:0007669"/>
    <property type="project" value="InterPro"/>
</dbReference>
<dbReference type="InterPro" id="IPR020095">
    <property type="entry name" value="PsdUridine_synth_TruA_C"/>
</dbReference>
<sequence>MSVLAALLEQGARINDTDVCLRTFLMCGYKIDLRMMFYQKEGYAALQVAVKKGRDDSVAFLLQEGADVNQRDSDGFSALHEAAFYGHDNIARILLRHGADKSFVSSEGTTALELAVRHGNGVIAHMLAEGHSAARGKYTLVLCFIGVQLIEGMVDSDEDVSVSSTSWRYCLHIAYYGTGFVGWQRQQQETKSSSGHDSVQEVVEAVVTEILGTSQRVNVTGVSRTDAGTHALYQYGFIRLDKELHMSMDELKDRVNAKLGKRVVVLGVTVPTTGPSRIRSRYKKYVYYLQQGHRPDLELGKYSWFLGRRLDIQRIRDALKFLEGTHDFRPFSQGLLKQKYEEMKTIRTVISAKVVVRRGVNQRSYLDDVNVSNVNFSLDPRVCGSGDVIDAADMYHEDSIIDKHNSDDSKAVATGDHKKRKVDQAKGGAPVHFVCIELVANGFLRHMVRRIIGTLRPIAEGTQSPSRMQQVLAGEIQPGPSAPTKALWLHRTWLTQEEYDADCATNE</sequence>
<dbReference type="PANTHER" id="PTHR11142:SF0">
    <property type="entry name" value="TRNA PSEUDOURIDINE SYNTHASE-LIKE 1"/>
    <property type="match status" value="1"/>
</dbReference>
<keyword evidence="4" id="KW-0040">ANK repeat</keyword>
<dbReference type="SUPFAM" id="SSF48403">
    <property type="entry name" value="Ankyrin repeat"/>
    <property type="match status" value="1"/>
</dbReference>
<dbReference type="SMART" id="SM00248">
    <property type="entry name" value="ANK"/>
    <property type="match status" value="3"/>
</dbReference>
<dbReference type="InterPro" id="IPR001406">
    <property type="entry name" value="PsdUridine_synth_TruA"/>
</dbReference>
<comment type="caution">
    <text evidence="6">The sequence shown here is derived from an EMBL/GenBank/DDBJ whole genome shotgun (WGS) entry which is preliminary data.</text>
</comment>
<dbReference type="Gene3D" id="3.30.70.660">
    <property type="entry name" value="Pseudouridine synthase I, catalytic domain, C-terminal subdomain"/>
    <property type="match status" value="1"/>
</dbReference>
<dbReference type="AlphaFoldDB" id="A0AAD9H0H0"/>
<gene>
    <name evidence="6" type="ORF">P3T76_000675</name>
</gene>
<feature type="repeat" description="ANK" evidence="4">
    <location>
        <begin position="41"/>
        <end position="73"/>
    </location>
</feature>
<dbReference type="Pfam" id="PF01416">
    <property type="entry name" value="PseudoU_synth_1"/>
    <property type="match status" value="1"/>
</dbReference>
<proteinExistence type="inferred from homology"/>
<name>A0AAD9H0H0_9STRA</name>
<dbReference type="Proteomes" id="UP001259832">
    <property type="component" value="Unassembled WGS sequence"/>
</dbReference>
<dbReference type="GO" id="GO:0009982">
    <property type="term" value="F:pseudouridine synthase activity"/>
    <property type="evidence" value="ECO:0007669"/>
    <property type="project" value="InterPro"/>
</dbReference>
<dbReference type="InterPro" id="IPR036770">
    <property type="entry name" value="Ankyrin_rpt-contain_sf"/>
</dbReference>
<dbReference type="EMBL" id="JASMQC010000001">
    <property type="protein sequence ID" value="KAK1948385.1"/>
    <property type="molecule type" value="Genomic_DNA"/>
</dbReference>
<reference evidence="6" key="1">
    <citation type="submission" date="2023-08" db="EMBL/GenBank/DDBJ databases">
        <title>Reference Genome Resource for the Citrus Pathogen Phytophthora citrophthora.</title>
        <authorList>
            <person name="Moller H."/>
            <person name="Coetzee B."/>
            <person name="Rose L.J."/>
            <person name="Van Niekerk J.M."/>
        </authorList>
    </citation>
    <scope>NUCLEOTIDE SEQUENCE</scope>
    <source>
        <strain evidence="6">STE-U-9442</strain>
    </source>
</reference>
<keyword evidence="7" id="KW-1185">Reference proteome</keyword>
<keyword evidence="3" id="KW-0413">Isomerase</keyword>